<dbReference type="RefSeq" id="WP_095197586.1">
    <property type="nucleotide sequence ID" value="NZ_CAAAIQ010000021.1"/>
</dbReference>
<accession>A0A0W1ALG6</accession>
<dbReference type="AlphaFoldDB" id="A0A0W1ALG6"/>
<organism evidence="1 2">
    <name type="scientific">Legionella waltersii</name>
    <dbReference type="NCBI Taxonomy" id="66969"/>
    <lineage>
        <taxon>Bacteria</taxon>
        <taxon>Pseudomonadati</taxon>
        <taxon>Pseudomonadota</taxon>
        <taxon>Gammaproteobacteria</taxon>
        <taxon>Legionellales</taxon>
        <taxon>Legionellaceae</taxon>
        <taxon>Legionella</taxon>
    </lineage>
</organism>
<sequence length="59" mass="6390">MTMGASKFFEIKIVGSNNSPEPSDPRQIFIKLADVDPATLPYQSELSGETSLPFKQSGS</sequence>
<dbReference type="EMBL" id="LNZB01000015">
    <property type="protein sequence ID" value="KTD82205.1"/>
    <property type="molecule type" value="Genomic_DNA"/>
</dbReference>
<reference evidence="1 2" key="1">
    <citation type="submission" date="2015-11" db="EMBL/GenBank/DDBJ databases">
        <title>Genomic analysis of 38 Legionella species identifies large and diverse effector repertoires.</title>
        <authorList>
            <person name="Burstein D."/>
            <person name="Amaro F."/>
            <person name="Zusman T."/>
            <person name="Lifshitz Z."/>
            <person name="Cohen O."/>
            <person name="Gilbert J.A."/>
            <person name="Pupko T."/>
            <person name="Shuman H.A."/>
            <person name="Segal G."/>
        </authorList>
    </citation>
    <scope>NUCLEOTIDE SEQUENCE [LARGE SCALE GENOMIC DNA]</scope>
    <source>
        <strain evidence="1 2">ATCC 51914</strain>
    </source>
</reference>
<proteinExistence type="predicted"/>
<evidence type="ECO:0000313" key="2">
    <source>
        <dbReference type="Proteomes" id="UP000054729"/>
    </source>
</evidence>
<name>A0A0W1ALG6_9GAMM</name>
<keyword evidence="2" id="KW-1185">Reference proteome</keyword>
<dbReference type="Proteomes" id="UP000054729">
    <property type="component" value="Unassembled WGS sequence"/>
</dbReference>
<protein>
    <submittedName>
        <fullName evidence="1">Uncharacterized protein</fullName>
    </submittedName>
</protein>
<evidence type="ECO:0000313" key="1">
    <source>
        <dbReference type="EMBL" id="KTD82205.1"/>
    </source>
</evidence>
<comment type="caution">
    <text evidence="1">The sequence shown here is derived from an EMBL/GenBank/DDBJ whole genome shotgun (WGS) entry which is preliminary data.</text>
</comment>
<gene>
    <name evidence="1" type="ORF">Lwal_0682</name>
</gene>